<evidence type="ECO:0000256" key="2">
    <source>
        <dbReference type="ARBA" id="ARBA00004613"/>
    </source>
</evidence>
<keyword evidence="11" id="KW-0624">Polysaccharide degradation</keyword>
<dbReference type="Gene3D" id="3.10.50.10">
    <property type="match status" value="1"/>
</dbReference>
<dbReference type="InterPro" id="IPR029070">
    <property type="entry name" value="Chitinase_insertion_sf"/>
</dbReference>
<feature type="domain" description="GH18" evidence="14">
    <location>
        <begin position="21"/>
        <end position="390"/>
    </location>
</feature>
<comment type="subcellular location">
    <subcellularLocation>
        <location evidence="2">Secreted</location>
    </subcellularLocation>
</comment>
<gene>
    <name evidence="15" type="ORF">B0T11DRAFT_257344</name>
</gene>
<evidence type="ECO:0000256" key="13">
    <source>
        <dbReference type="SAM" id="SignalP"/>
    </source>
</evidence>
<dbReference type="PANTHER" id="PTHR11177">
    <property type="entry name" value="CHITINASE"/>
    <property type="match status" value="1"/>
</dbReference>
<comment type="catalytic activity">
    <reaction evidence="1">
        <text>Random endo-hydrolysis of N-acetyl-beta-D-glucosaminide (1-&gt;4)-beta-linkages in chitin and chitodextrins.</text>
        <dbReference type="EC" id="3.2.1.14"/>
    </reaction>
</comment>
<dbReference type="FunFam" id="3.10.50.10:FF:000005">
    <property type="entry name" value="Endochitinase B1"/>
    <property type="match status" value="1"/>
</dbReference>
<evidence type="ECO:0000313" key="15">
    <source>
        <dbReference type="EMBL" id="KAH7363550.1"/>
    </source>
</evidence>
<dbReference type="SMART" id="SM00636">
    <property type="entry name" value="Glyco_18"/>
    <property type="match status" value="1"/>
</dbReference>
<evidence type="ECO:0000256" key="9">
    <source>
        <dbReference type="ARBA" id="ARBA00023277"/>
    </source>
</evidence>
<evidence type="ECO:0000256" key="1">
    <source>
        <dbReference type="ARBA" id="ARBA00000822"/>
    </source>
</evidence>
<protein>
    <recommendedName>
        <fullName evidence="4">chitinase</fullName>
        <ecNumber evidence="4">3.2.1.14</ecNumber>
    </recommendedName>
</protein>
<evidence type="ECO:0000313" key="16">
    <source>
        <dbReference type="Proteomes" id="UP000813385"/>
    </source>
</evidence>
<evidence type="ECO:0000256" key="6">
    <source>
        <dbReference type="ARBA" id="ARBA00022729"/>
    </source>
</evidence>
<dbReference type="CDD" id="cd06548">
    <property type="entry name" value="GH18_chitinase"/>
    <property type="match status" value="1"/>
</dbReference>
<keyword evidence="10 12" id="KW-0326">Glycosidase</keyword>
<dbReference type="OrthoDB" id="76388at2759"/>
<evidence type="ECO:0000256" key="3">
    <source>
        <dbReference type="ARBA" id="ARBA00008682"/>
    </source>
</evidence>
<dbReference type="PROSITE" id="PS01095">
    <property type="entry name" value="GH18_1"/>
    <property type="match status" value="1"/>
</dbReference>
<accession>A0A8K0TJB5</accession>
<keyword evidence="16" id="KW-1185">Reference proteome</keyword>
<name>A0A8K0TJB5_9PEZI</name>
<dbReference type="GO" id="GO:0008061">
    <property type="term" value="F:chitin binding"/>
    <property type="evidence" value="ECO:0007669"/>
    <property type="project" value="InterPro"/>
</dbReference>
<proteinExistence type="inferred from homology"/>
<dbReference type="GO" id="GO:0005576">
    <property type="term" value="C:extracellular region"/>
    <property type="evidence" value="ECO:0007669"/>
    <property type="project" value="UniProtKB-SubCell"/>
</dbReference>
<keyword evidence="7 12" id="KW-0378">Hydrolase</keyword>
<evidence type="ECO:0000256" key="11">
    <source>
        <dbReference type="ARBA" id="ARBA00023326"/>
    </source>
</evidence>
<evidence type="ECO:0000256" key="4">
    <source>
        <dbReference type="ARBA" id="ARBA00012729"/>
    </source>
</evidence>
<dbReference type="GO" id="GO:0000272">
    <property type="term" value="P:polysaccharide catabolic process"/>
    <property type="evidence" value="ECO:0007669"/>
    <property type="project" value="UniProtKB-KW"/>
</dbReference>
<dbReference type="SUPFAM" id="SSF54556">
    <property type="entry name" value="Chitinase insertion domain"/>
    <property type="match status" value="1"/>
</dbReference>
<dbReference type="EC" id="3.2.1.14" evidence="4"/>
<dbReference type="InterPro" id="IPR017853">
    <property type="entry name" value="GH"/>
</dbReference>
<dbReference type="PANTHER" id="PTHR11177:SF365">
    <property type="entry name" value="ENDOCHITINASE B"/>
    <property type="match status" value="1"/>
</dbReference>
<dbReference type="Pfam" id="PF00704">
    <property type="entry name" value="Glyco_hydro_18"/>
    <property type="match status" value="1"/>
</dbReference>
<dbReference type="GO" id="GO:0006032">
    <property type="term" value="P:chitin catabolic process"/>
    <property type="evidence" value="ECO:0007669"/>
    <property type="project" value="UniProtKB-KW"/>
</dbReference>
<keyword evidence="6 13" id="KW-0732">Signal</keyword>
<dbReference type="InterPro" id="IPR001579">
    <property type="entry name" value="Glyco_hydro_18_chit_AS"/>
</dbReference>
<keyword evidence="8" id="KW-0146">Chitin degradation</keyword>
<organism evidence="15 16">
    <name type="scientific">Plectosphaerella cucumerina</name>
    <dbReference type="NCBI Taxonomy" id="40658"/>
    <lineage>
        <taxon>Eukaryota</taxon>
        <taxon>Fungi</taxon>
        <taxon>Dikarya</taxon>
        <taxon>Ascomycota</taxon>
        <taxon>Pezizomycotina</taxon>
        <taxon>Sordariomycetes</taxon>
        <taxon>Hypocreomycetidae</taxon>
        <taxon>Glomerellales</taxon>
        <taxon>Plectosphaerellaceae</taxon>
        <taxon>Plectosphaerella</taxon>
    </lineage>
</organism>
<dbReference type="Proteomes" id="UP000813385">
    <property type="component" value="Unassembled WGS sequence"/>
</dbReference>
<dbReference type="InterPro" id="IPR050314">
    <property type="entry name" value="Glycosyl_Hydrlase_18"/>
</dbReference>
<dbReference type="AlphaFoldDB" id="A0A8K0TJB5"/>
<dbReference type="InterPro" id="IPR001223">
    <property type="entry name" value="Glyco_hydro18_cat"/>
</dbReference>
<comment type="caution">
    <text evidence="15">The sequence shown here is derived from an EMBL/GenBank/DDBJ whole genome shotgun (WGS) entry which is preliminary data.</text>
</comment>
<evidence type="ECO:0000259" key="14">
    <source>
        <dbReference type="PROSITE" id="PS51910"/>
    </source>
</evidence>
<dbReference type="FunFam" id="3.20.20.80:FF:000075">
    <property type="entry name" value="Sporulation-specific chitinase"/>
    <property type="match status" value="1"/>
</dbReference>
<evidence type="ECO:0000256" key="8">
    <source>
        <dbReference type="ARBA" id="ARBA00023024"/>
    </source>
</evidence>
<sequence>MALVTNALLFLMASVGMSACYQNAVYFPSWAVYKRDYHPQDLPAAEISHVLYAFMDVLPSGQVYTKDSYSDLERRYPTDSWTESGENAYGCVKQLFNLKKSNRGLKTLLSIGGWTQSANFSAVASTDVGRLTFARSSVVLMKDWGFDGIDIDWEYPKDTEEAENLALLLSVVRDELDEYASQHAPAYRFLLTIAASAGKAHYEKLDLKRISGLVDAFYLMGYDYAGPGASHAAHQANLYANAAKSTTTPFSTDAAVAAYLEAGVPASQIVLGMPLFGRAFQNTAGLGEPFCGVGRGSWDDGSMEDSGAWDYKALPQPGAEVMYDDTAVASFSYDAQARTLISYDTPRTVKIKASYIRDKGLGGSMFWEASGDSTDGDSLITTSFEALGGSFLGDSRNHLEYPISRYENIRRKLE</sequence>
<dbReference type="Gene3D" id="3.20.20.80">
    <property type="entry name" value="Glycosidases"/>
    <property type="match status" value="1"/>
</dbReference>
<feature type="chain" id="PRO_5035480831" description="chitinase" evidence="13">
    <location>
        <begin position="19"/>
        <end position="414"/>
    </location>
</feature>
<feature type="signal peptide" evidence="13">
    <location>
        <begin position="1"/>
        <end position="18"/>
    </location>
</feature>
<reference evidence="15" key="1">
    <citation type="journal article" date="2021" name="Nat. Commun.">
        <title>Genetic determinants of endophytism in the Arabidopsis root mycobiome.</title>
        <authorList>
            <person name="Mesny F."/>
            <person name="Miyauchi S."/>
            <person name="Thiergart T."/>
            <person name="Pickel B."/>
            <person name="Atanasova L."/>
            <person name="Karlsson M."/>
            <person name="Huettel B."/>
            <person name="Barry K.W."/>
            <person name="Haridas S."/>
            <person name="Chen C."/>
            <person name="Bauer D."/>
            <person name="Andreopoulos W."/>
            <person name="Pangilinan J."/>
            <person name="LaButti K."/>
            <person name="Riley R."/>
            <person name="Lipzen A."/>
            <person name="Clum A."/>
            <person name="Drula E."/>
            <person name="Henrissat B."/>
            <person name="Kohler A."/>
            <person name="Grigoriev I.V."/>
            <person name="Martin F.M."/>
            <person name="Hacquard S."/>
        </authorList>
    </citation>
    <scope>NUCLEOTIDE SEQUENCE</scope>
    <source>
        <strain evidence="15">MPI-CAGE-AT-0016</strain>
    </source>
</reference>
<dbReference type="PROSITE" id="PS51910">
    <property type="entry name" value="GH18_2"/>
    <property type="match status" value="1"/>
</dbReference>
<dbReference type="InterPro" id="IPR011583">
    <property type="entry name" value="Chitinase_II/V-like_cat"/>
</dbReference>
<evidence type="ECO:0000256" key="12">
    <source>
        <dbReference type="RuleBase" id="RU000489"/>
    </source>
</evidence>
<dbReference type="EMBL" id="JAGPXD010000003">
    <property type="protein sequence ID" value="KAH7363550.1"/>
    <property type="molecule type" value="Genomic_DNA"/>
</dbReference>
<comment type="similarity">
    <text evidence="3">Belongs to the glycosyl hydrolase 18 family. Chitinase class V subfamily.</text>
</comment>
<evidence type="ECO:0000256" key="5">
    <source>
        <dbReference type="ARBA" id="ARBA00022525"/>
    </source>
</evidence>
<keyword evidence="5" id="KW-0964">Secreted</keyword>
<dbReference type="SUPFAM" id="SSF51445">
    <property type="entry name" value="(Trans)glycosidases"/>
    <property type="match status" value="1"/>
</dbReference>
<keyword evidence="9" id="KW-0119">Carbohydrate metabolism</keyword>
<evidence type="ECO:0000256" key="7">
    <source>
        <dbReference type="ARBA" id="ARBA00022801"/>
    </source>
</evidence>
<dbReference type="GO" id="GO:0008843">
    <property type="term" value="F:endochitinase activity"/>
    <property type="evidence" value="ECO:0007669"/>
    <property type="project" value="UniProtKB-EC"/>
</dbReference>
<evidence type="ECO:0000256" key="10">
    <source>
        <dbReference type="ARBA" id="ARBA00023295"/>
    </source>
</evidence>